<dbReference type="InterPro" id="IPR050922">
    <property type="entry name" value="LytR/CpsA/Psr_CW_biosynth"/>
</dbReference>
<evidence type="ECO:0000256" key="1">
    <source>
        <dbReference type="ARBA" id="ARBA00006068"/>
    </source>
</evidence>
<dbReference type="InterPro" id="IPR004474">
    <property type="entry name" value="LytR_CpsA_psr"/>
</dbReference>
<proteinExistence type="inferred from homology"/>
<dbReference type="Pfam" id="PF13399">
    <property type="entry name" value="LytR_C"/>
    <property type="match status" value="1"/>
</dbReference>
<evidence type="ECO:0000259" key="4">
    <source>
        <dbReference type="Pfam" id="PF13399"/>
    </source>
</evidence>
<dbReference type="Pfam" id="PF03816">
    <property type="entry name" value="LytR_cpsA_psr"/>
    <property type="match status" value="1"/>
</dbReference>
<dbReference type="Proteomes" id="UP000630718">
    <property type="component" value="Unassembled WGS sequence"/>
</dbReference>
<feature type="domain" description="LytR/CpsA/Psr regulator C-terminal" evidence="4">
    <location>
        <begin position="348"/>
        <end position="440"/>
    </location>
</feature>
<evidence type="ECO:0000259" key="3">
    <source>
        <dbReference type="Pfam" id="PF03816"/>
    </source>
</evidence>
<dbReference type="PANTHER" id="PTHR33392:SF6">
    <property type="entry name" value="POLYISOPRENYL-TEICHOIC ACID--PEPTIDOGLYCAN TEICHOIC ACID TRANSFERASE TAGU"/>
    <property type="match status" value="1"/>
</dbReference>
<dbReference type="NCBIfam" id="TIGR00350">
    <property type="entry name" value="lytR_cpsA_psr"/>
    <property type="match status" value="1"/>
</dbReference>
<organism evidence="5 6">
    <name type="scientific">Streptomyces fumanus</name>
    <dbReference type="NCBI Taxonomy" id="67302"/>
    <lineage>
        <taxon>Bacteria</taxon>
        <taxon>Bacillati</taxon>
        <taxon>Actinomycetota</taxon>
        <taxon>Actinomycetes</taxon>
        <taxon>Kitasatosporales</taxon>
        <taxon>Streptomycetaceae</taxon>
        <taxon>Streptomyces</taxon>
    </lineage>
</organism>
<comment type="similarity">
    <text evidence="1">Belongs to the LytR/CpsA/Psr (LCP) family.</text>
</comment>
<dbReference type="EMBL" id="BNBI01000006">
    <property type="protein sequence ID" value="GHF05441.1"/>
    <property type="molecule type" value="Genomic_DNA"/>
</dbReference>
<dbReference type="AlphaFoldDB" id="A0A919AGA8"/>
<feature type="region of interest" description="Disordered" evidence="2">
    <location>
        <begin position="322"/>
        <end position="347"/>
    </location>
</feature>
<reference evidence="5" key="1">
    <citation type="journal article" date="2014" name="Int. J. Syst. Evol. Microbiol.">
        <title>Complete genome sequence of Corynebacterium casei LMG S-19264T (=DSM 44701T), isolated from a smear-ripened cheese.</title>
        <authorList>
            <consortium name="US DOE Joint Genome Institute (JGI-PGF)"/>
            <person name="Walter F."/>
            <person name="Albersmeier A."/>
            <person name="Kalinowski J."/>
            <person name="Ruckert C."/>
        </authorList>
    </citation>
    <scope>NUCLEOTIDE SEQUENCE</scope>
    <source>
        <strain evidence="5">JCM 4477</strain>
    </source>
</reference>
<dbReference type="Gene3D" id="3.40.630.190">
    <property type="entry name" value="LCP protein"/>
    <property type="match status" value="1"/>
</dbReference>
<evidence type="ECO:0000256" key="2">
    <source>
        <dbReference type="SAM" id="MobiDB-lite"/>
    </source>
</evidence>
<feature type="domain" description="Cell envelope-related transcriptional attenuator" evidence="3">
    <location>
        <begin position="75"/>
        <end position="237"/>
    </location>
</feature>
<name>A0A919AGA8_9ACTN</name>
<reference evidence="5" key="2">
    <citation type="submission" date="2020-09" db="EMBL/GenBank/DDBJ databases">
        <authorList>
            <person name="Sun Q."/>
            <person name="Ohkuma M."/>
        </authorList>
    </citation>
    <scope>NUCLEOTIDE SEQUENCE</scope>
    <source>
        <strain evidence="5">JCM 4477</strain>
    </source>
</reference>
<dbReference type="InterPro" id="IPR027381">
    <property type="entry name" value="LytR/CpsA/Psr_C"/>
</dbReference>
<dbReference type="PANTHER" id="PTHR33392">
    <property type="entry name" value="POLYISOPRENYL-TEICHOIC ACID--PEPTIDOGLYCAN TEICHOIC ACID TRANSFERASE TAGU"/>
    <property type="match status" value="1"/>
</dbReference>
<evidence type="ECO:0000313" key="6">
    <source>
        <dbReference type="Proteomes" id="UP000630718"/>
    </source>
</evidence>
<gene>
    <name evidence="5" type="ORF">GCM10018772_33370</name>
</gene>
<accession>A0A919AGA8</accession>
<comment type="caution">
    <text evidence="5">The sequence shown here is derived from an EMBL/GenBank/DDBJ whole genome shotgun (WGS) entry which is preliminary data.</text>
</comment>
<evidence type="ECO:0000313" key="5">
    <source>
        <dbReference type="EMBL" id="GHF05441.1"/>
    </source>
</evidence>
<sequence length="479" mass="51194">MLGAASAGYLYYRHLNDNIKKDDLSLGEHRAAKPTPNAAGQTPLNVLVIGSDSRNTAENLRLGGHKASVGAKPLADVQMLVHLSADRSNISVVSMPRDTMVEFPKCVDPDDDEAYPASTKLMMTNLSLGRGGPGCTVATWERLTGIRIDHFVQVDFAGVVSMADAIGGVPVCVKDNVHSRNYKGEGSGLRLAKGTHAVKGEQALQWLRTRYGFEDGTDLARTHAQHMYMNSMVRELRKNATLTNPNKLRRLAETATEALTVDPGLGSVGELYGLMQEMQKVPTERITMTTMPTEPWSQDRNRVVPKSGDADKLFAMVRDDLSLDGKSSGPTPSAAGTAPVTSSTPTDQITVLVRNGTGADGGTTVPRRATDVVAALRDKGFDRAAVDAEYTPRQTSVVQFPSADLADEARFVAAALGLPPTSVQRSTDVSGVTLVVGADWRSGALYPAVREGDKAPLSARPLSGGDTDACMDIQEGFTW</sequence>
<protein>
    <submittedName>
        <fullName evidence="5">Transcriptional regulator</fullName>
    </submittedName>
</protein>
<keyword evidence="6" id="KW-1185">Reference proteome</keyword>